<feature type="compositionally biased region" description="Polar residues" evidence="1">
    <location>
        <begin position="306"/>
        <end position="319"/>
    </location>
</feature>
<feature type="domain" description="IPT/TIG" evidence="2">
    <location>
        <begin position="327"/>
        <end position="401"/>
    </location>
</feature>
<dbReference type="AlphaFoldDB" id="A0A1F7V804"/>
<proteinExistence type="predicted"/>
<gene>
    <name evidence="4" type="ORF">A3I41_05235</name>
</gene>
<dbReference type="Pfam" id="PF01833">
    <property type="entry name" value="TIG"/>
    <property type="match status" value="1"/>
</dbReference>
<dbReference type="InterPro" id="IPR006860">
    <property type="entry name" value="FecR"/>
</dbReference>
<feature type="compositionally biased region" description="Polar residues" evidence="1">
    <location>
        <begin position="244"/>
        <end position="253"/>
    </location>
</feature>
<dbReference type="Gene3D" id="2.60.40.10">
    <property type="entry name" value="Immunoglobulins"/>
    <property type="match status" value="1"/>
</dbReference>
<feature type="compositionally biased region" description="Low complexity" evidence="1">
    <location>
        <begin position="254"/>
        <end position="305"/>
    </location>
</feature>
<dbReference type="Pfam" id="PF04773">
    <property type="entry name" value="FecR"/>
    <property type="match status" value="1"/>
</dbReference>
<dbReference type="Proteomes" id="UP000176593">
    <property type="component" value="Unassembled WGS sequence"/>
</dbReference>
<evidence type="ECO:0000313" key="5">
    <source>
        <dbReference type="Proteomes" id="UP000176593"/>
    </source>
</evidence>
<evidence type="ECO:0000256" key="1">
    <source>
        <dbReference type="SAM" id="MobiDB-lite"/>
    </source>
</evidence>
<protein>
    <recommendedName>
        <fullName evidence="6">FecR protein domain-containing protein</fullName>
    </recommendedName>
</protein>
<evidence type="ECO:0000313" key="4">
    <source>
        <dbReference type="EMBL" id="OGL86706.1"/>
    </source>
</evidence>
<feature type="domain" description="FecR protein" evidence="3">
    <location>
        <begin position="88"/>
        <end position="181"/>
    </location>
</feature>
<dbReference type="InterPro" id="IPR002909">
    <property type="entry name" value="IPT_dom"/>
</dbReference>
<sequence length="414" mass="43552">MKRLSFFGVAVAIIILSALGIWFATRPTPAPSTSTPAAISPAVPADAPATASLLVTPIVASVAIAPSTNPSTFQPITVPTQVISGARVKTDVTGRALVEGTNTTVLDSNSEMTIAVLDTQKNQTRLQLEAGQVWSRVKKLSDKGEFYEIETQLARASVRGTSFGMKKAGNVTTVYVVEGVVNFGSLPPEENIGFESIDVVAGKKAVLHDWDLKPVVSDITDKDRQDAWYVFNNPTKATAAELNVETSSQTFLNPPTNTSSTTETSVPPRTPTQATQSPTTPRSPTQTAQPSAAEPAQEPASSSQEVQPTTPNQTISPATPDSPELLLSSVSPSSLVARTGGTLTLKGAGFQDAQVFSVFIGNTRITSFTTIDNSTIRLTVKAFQFEPGEYDVTVAGASNATATISSALLIKSQP</sequence>
<dbReference type="Gene3D" id="2.60.120.1440">
    <property type="match status" value="1"/>
</dbReference>
<evidence type="ECO:0000259" key="2">
    <source>
        <dbReference type="Pfam" id="PF01833"/>
    </source>
</evidence>
<dbReference type="PANTHER" id="PTHR38731:SF1">
    <property type="entry name" value="FECR PROTEIN DOMAIN-CONTAINING PROTEIN"/>
    <property type="match status" value="1"/>
</dbReference>
<evidence type="ECO:0000259" key="3">
    <source>
        <dbReference type="Pfam" id="PF04773"/>
    </source>
</evidence>
<evidence type="ECO:0008006" key="6">
    <source>
        <dbReference type="Google" id="ProtNLM"/>
    </source>
</evidence>
<name>A0A1F7V804_9BACT</name>
<feature type="region of interest" description="Disordered" evidence="1">
    <location>
        <begin position="244"/>
        <end position="327"/>
    </location>
</feature>
<organism evidence="4 5">
    <name type="scientific">Candidatus Uhrbacteria bacterium RIFCSPLOWO2_02_FULL_48_18</name>
    <dbReference type="NCBI Taxonomy" id="1802408"/>
    <lineage>
        <taxon>Bacteria</taxon>
        <taxon>Candidatus Uhriibacteriota</taxon>
    </lineage>
</organism>
<dbReference type="InterPro" id="IPR013783">
    <property type="entry name" value="Ig-like_fold"/>
</dbReference>
<dbReference type="SUPFAM" id="SSF81296">
    <property type="entry name" value="E set domains"/>
    <property type="match status" value="1"/>
</dbReference>
<dbReference type="PANTHER" id="PTHR38731">
    <property type="entry name" value="LIPL45-RELATED LIPOPROTEIN-RELATED"/>
    <property type="match status" value="1"/>
</dbReference>
<accession>A0A1F7V804</accession>
<dbReference type="InterPro" id="IPR014756">
    <property type="entry name" value="Ig_E-set"/>
</dbReference>
<dbReference type="EMBL" id="MGEQ01000007">
    <property type="protein sequence ID" value="OGL86706.1"/>
    <property type="molecule type" value="Genomic_DNA"/>
</dbReference>
<reference evidence="4 5" key="1">
    <citation type="journal article" date="2016" name="Nat. Commun.">
        <title>Thousands of microbial genomes shed light on interconnected biogeochemical processes in an aquifer system.</title>
        <authorList>
            <person name="Anantharaman K."/>
            <person name="Brown C.T."/>
            <person name="Hug L.A."/>
            <person name="Sharon I."/>
            <person name="Castelle C.J."/>
            <person name="Probst A.J."/>
            <person name="Thomas B.C."/>
            <person name="Singh A."/>
            <person name="Wilkins M.J."/>
            <person name="Karaoz U."/>
            <person name="Brodie E.L."/>
            <person name="Williams K.H."/>
            <person name="Hubbard S.S."/>
            <person name="Banfield J.F."/>
        </authorList>
    </citation>
    <scope>NUCLEOTIDE SEQUENCE [LARGE SCALE GENOMIC DNA]</scope>
</reference>
<comment type="caution">
    <text evidence="4">The sequence shown here is derived from an EMBL/GenBank/DDBJ whole genome shotgun (WGS) entry which is preliminary data.</text>
</comment>